<dbReference type="InterPro" id="IPR039426">
    <property type="entry name" value="TonB-dep_rcpt-like"/>
</dbReference>
<evidence type="ECO:0000256" key="5">
    <source>
        <dbReference type="ARBA" id="ARBA00022729"/>
    </source>
</evidence>
<keyword evidence="8 10" id="KW-0472">Membrane</keyword>
<dbReference type="EMBL" id="CP137852">
    <property type="protein sequence ID" value="WPB85178.1"/>
    <property type="molecule type" value="Genomic_DNA"/>
</dbReference>
<sequence>MRRILLTTAAILASATPGLAQNSPPRSSPEQDLIAVPDTIVTATGVPTPLARVPASITVIDRRAIEENGFANLAEALATVPGLRVAQSGGPGQQASVFIRGNSSRSTLVLMDGVPVNDPSDANGAFNFGNETLFDIERIEVLRGPASSLYGSAAVGGVINLVTRRAPADRQVMPYGEVAYGSSSTLRLGGGIAGTVGQFDYLASLNNISTRASNATASRFWRTLGETDGFNSTNATARLGYTFMPGTRVEGQLRWRENRSGIDSVPRDDPNYTGDDRRWVGQIRGESNLFDGRLTTGLRLAVTQDRRTYSNLPDILSSATTQDYYRGTRQSVDWGNVVRLPGFGPATDGAITFGVNYAHEDVTSFAGNVPFRSVTNAQQDSTAGHVAMQYRFWNALDVTGGVRYDNVSDYTGYTSWRVGAVLAVPETSVRIRASGGTAFNAPSLNQRFGVIGNTFRGNPNLQPETSIGYEFGAEMDFAAFNQARFSTVGFTFFQQRVTNLINFNAGFNTLVNVASANIKGVELNWALRPAPWLTTDVSWTITDATDGQTGQPLPRRPESIVTVSARVEPLPGLVITPQVLFTGRSPEGPFATYLDSGASVNAMRYNKSGTLFNLTATYPVLPQVNVYLEGRNLTDSKWEPVNGFQTPGRSVIIGSRFVF</sequence>
<dbReference type="Gene3D" id="2.170.130.10">
    <property type="entry name" value="TonB-dependent receptor, plug domain"/>
    <property type="match status" value="1"/>
</dbReference>
<feature type="domain" description="TonB-dependent receptor-like beta-barrel" evidence="13">
    <location>
        <begin position="227"/>
        <end position="633"/>
    </location>
</feature>
<dbReference type="Gene3D" id="2.40.170.20">
    <property type="entry name" value="TonB-dependent receptor, beta-barrel domain"/>
    <property type="match status" value="1"/>
</dbReference>
<evidence type="ECO:0000256" key="1">
    <source>
        <dbReference type="ARBA" id="ARBA00004571"/>
    </source>
</evidence>
<evidence type="ECO:0000313" key="16">
    <source>
        <dbReference type="Proteomes" id="UP001305521"/>
    </source>
</evidence>
<reference evidence="15 16" key="1">
    <citation type="submission" date="2023-11" db="EMBL/GenBank/DDBJ databases">
        <title>Arctic aerobic anoxygenic photoheterotroph Sediminicoccus rosea KRV36 adapts its photosynthesis to long days of polar summer.</title>
        <authorList>
            <person name="Tomasch J."/>
            <person name="Kopejtka K."/>
            <person name="Bily T."/>
            <person name="Gardiner A.T."/>
            <person name="Gardian Z."/>
            <person name="Shivaramu S."/>
            <person name="Koblizek M."/>
            <person name="Engelhardt F."/>
            <person name="Kaftan D."/>
        </authorList>
    </citation>
    <scope>NUCLEOTIDE SEQUENCE [LARGE SCALE GENOMIC DNA]</scope>
    <source>
        <strain evidence="15 16">R-30</strain>
    </source>
</reference>
<evidence type="ECO:0000259" key="14">
    <source>
        <dbReference type="Pfam" id="PF07715"/>
    </source>
</evidence>
<dbReference type="RefSeq" id="WP_318649144.1">
    <property type="nucleotide sequence ID" value="NZ_CP137852.1"/>
</dbReference>
<evidence type="ECO:0000259" key="13">
    <source>
        <dbReference type="Pfam" id="PF00593"/>
    </source>
</evidence>
<evidence type="ECO:0000256" key="11">
    <source>
        <dbReference type="RuleBase" id="RU003357"/>
    </source>
</evidence>
<evidence type="ECO:0000256" key="10">
    <source>
        <dbReference type="PROSITE-ProRule" id="PRU01360"/>
    </source>
</evidence>
<keyword evidence="9 10" id="KW-0998">Cell outer membrane</keyword>
<evidence type="ECO:0000256" key="3">
    <source>
        <dbReference type="ARBA" id="ARBA00022452"/>
    </source>
</evidence>
<evidence type="ECO:0000256" key="4">
    <source>
        <dbReference type="ARBA" id="ARBA00022692"/>
    </source>
</evidence>
<accession>A0ABZ0PIK8</accession>
<evidence type="ECO:0000256" key="9">
    <source>
        <dbReference type="ARBA" id="ARBA00023237"/>
    </source>
</evidence>
<protein>
    <submittedName>
        <fullName evidence="15">TonB-dependent receptor</fullName>
    </submittedName>
</protein>
<evidence type="ECO:0000256" key="6">
    <source>
        <dbReference type="ARBA" id="ARBA00023065"/>
    </source>
</evidence>
<evidence type="ECO:0000313" key="15">
    <source>
        <dbReference type="EMBL" id="WPB85178.1"/>
    </source>
</evidence>
<dbReference type="InterPro" id="IPR037066">
    <property type="entry name" value="Plug_dom_sf"/>
</dbReference>
<comment type="subcellular location">
    <subcellularLocation>
        <location evidence="1 10">Cell outer membrane</location>
        <topology evidence="1 10">Multi-pass membrane protein</topology>
    </subcellularLocation>
</comment>
<dbReference type="PANTHER" id="PTHR30069">
    <property type="entry name" value="TONB-DEPENDENT OUTER MEMBRANE RECEPTOR"/>
    <property type="match status" value="1"/>
</dbReference>
<organism evidence="15 16">
    <name type="scientific">Sediminicoccus rosea</name>
    <dbReference type="NCBI Taxonomy" id="1225128"/>
    <lineage>
        <taxon>Bacteria</taxon>
        <taxon>Pseudomonadati</taxon>
        <taxon>Pseudomonadota</taxon>
        <taxon>Alphaproteobacteria</taxon>
        <taxon>Acetobacterales</taxon>
        <taxon>Roseomonadaceae</taxon>
        <taxon>Sediminicoccus</taxon>
    </lineage>
</organism>
<dbReference type="PROSITE" id="PS52016">
    <property type="entry name" value="TONB_DEPENDENT_REC_3"/>
    <property type="match status" value="1"/>
</dbReference>
<feature type="domain" description="TonB-dependent receptor plug" evidence="14">
    <location>
        <begin position="51"/>
        <end position="158"/>
    </location>
</feature>
<evidence type="ECO:0000256" key="7">
    <source>
        <dbReference type="ARBA" id="ARBA00023077"/>
    </source>
</evidence>
<proteinExistence type="inferred from homology"/>
<dbReference type="SUPFAM" id="SSF56935">
    <property type="entry name" value="Porins"/>
    <property type="match status" value="1"/>
</dbReference>
<keyword evidence="6" id="KW-0406">Ion transport</keyword>
<comment type="similarity">
    <text evidence="10 11">Belongs to the TonB-dependent receptor family.</text>
</comment>
<feature type="chain" id="PRO_5047117158" evidence="12">
    <location>
        <begin position="21"/>
        <end position="659"/>
    </location>
</feature>
<dbReference type="Proteomes" id="UP001305521">
    <property type="component" value="Chromosome"/>
</dbReference>
<feature type="signal peptide" evidence="12">
    <location>
        <begin position="1"/>
        <end position="20"/>
    </location>
</feature>
<keyword evidence="16" id="KW-1185">Reference proteome</keyword>
<name>A0ABZ0PIK8_9PROT</name>
<keyword evidence="4 10" id="KW-0812">Transmembrane</keyword>
<keyword evidence="5 12" id="KW-0732">Signal</keyword>
<keyword evidence="2 10" id="KW-0813">Transport</keyword>
<dbReference type="CDD" id="cd01347">
    <property type="entry name" value="ligand_gated_channel"/>
    <property type="match status" value="1"/>
</dbReference>
<evidence type="ECO:0000256" key="12">
    <source>
        <dbReference type="SAM" id="SignalP"/>
    </source>
</evidence>
<keyword evidence="3 10" id="KW-1134">Transmembrane beta strand</keyword>
<keyword evidence="15" id="KW-0675">Receptor</keyword>
<dbReference type="InterPro" id="IPR036942">
    <property type="entry name" value="Beta-barrel_TonB_sf"/>
</dbReference>
<dbReference type="Pfam" id="PF07715">
    <property type="entry name" value="Plug"/>
    <property type="match status" value="1"/>
</dbReference>
<dbReference type="Pfam" id="PF00593">
    <property type="entry name" value="TonB_dep_Rec_b-barrel"/>
    <property type="match status" value="1"/>
</dbReference>
<evidence type="ECO:0000256" key="2">
    <source>
        <dbReference type="ARBA" id="ARBA00022448"/>
    </source>
</evidence>
<keyword evidence="7 11" id="KW-0798">TonB box</keyword>
<evidence type="ECO:0000256" key="8">
    <source>
        <dbReference type="ARBA" id="ARBA00023136"/>
    </source>
</evidence>
<dbReference type="InterPro" id="IPR012910">
    <property type="entry name" value="Plug_dom"/>
</dbReference>
<dbReference type="PANTHER" id="PTHR30069:SF53">
    <property type="entry name" value="COLICIN I RECEPTOR-RELATED"/>
    <property type="match status" value="1"/>
</dbReference>
<dbReference type="InterPro" id="IPR000531">
    <property type="entry name" value="Beta-barrel_TonB"/>
</dbReference>
<gene>
    <name evidence="15" type="ORF">R9Z33_24195</name>
</gene>